<keyword evidence="3" id="KW-1185">Reference proteome</keyword>
<dbReference type="RefSeq" id="YP_009193506.1">
    <property type="nucleotide sequence ID" value="NC_028742.1"/>
</dbReference>
<dbReference type="Proteomes" id="UP000204054">
    <property type="component" value="Segment"/>
</dbReference>
<evidence type="ECO:0000256" key="1">
    <source>
        <dbReference type="SAM" id="MobiDB-lite"/>
    </source>
</evidence>
<accession>A0A0F6YRY2</accession>
<feature type="region of interest" description="Disordered" evidence="1">
    <location>
        <begin position="1"/>
        <end position="35"/>
    </location>
</feature>
<reference evidence="2 3" key="1">
    <citation type="journal article" date="2015" name="Genome Announc.">
        <title>Genome Sequences of Mycobacteriophages AlanGrant, Baee, Corofin, OrangeOswald, and Vincenzo, New Members of Cluster B.</title>
        <authorList>
            <person name="Pope W.H."/>
            <person name="Carbonara M.E."/>
            <person name="Cioffi H.M."/>
            <person name="Cruz T."/>
            <person name="Dang B.Q."/>
            <person name="Doyle A.N."/>
            <person name="Fan O.H."/>
            <person name="Gallagher M."/>
            <person name="Gentile G.M."/>
            <person name="German B.A."/>
            <person name="Farrell M.E."/>
            <person name="Gerwig M."/>
            <person name="Hunter K.L."/>
            <person name="Lefever V.E."/>
            <person name="Marfisi N.A."/>
            <person name="McDonnell J.E."/>
            <person name="Monga J.K."/>
            <person name="Quiroz K.G."/>
            <person name="Pong A.C."/>
            <person name="Rimple P.A."/>
            <person name="Situ M."/>
            <person name="Sohnen P.C."/>
            <person name="Stockinger A.N."/>
            <person name="Thompson P.K."/>
            <person name="Torchio N.M."/>
            <person name="Toner C.L."/>
            <person name="Ulbrich M.C."/>
            <person name="Vohra N.I."/>
            <person name="Zakir A."/>
            <person name="Adkins N.L."/>
            <person name="Brown B.R."/>
            <person name="Churilla B.M."/>
            <person name="Kramer Z.J."/>
            <person name="Lapin J.S."/>
            <person name="Montgomery M.T."/>
            <person name="Prout A.K."/>
            <person name="Grubb S.R."/>
            <person name="Warner M.H."/>
            <person name="Bowman C.A."/>
            <person name="Russell D.A."/>
            <person name="Hatfull G.F."/>
        </authorList>
    </citation>
    <scope>NUCLEOTIDE SEQUENCE [LARGE SCALE GENOMIC DNA]</scope>
</reference>
<protein>
    <recommendedName>
        <fullName evidence="4">ParB-like nuclease domain protein</fullName>
    </recommendedName>
</protein>
<dbReference type="GeneID" id="26586409"/>
<evidence type="ECO:0000313" key="2">
    <source>
        <dbReference type="EMBL" id="AKF14620.1"/>
    </source>
</evidence>
<sequence length="324" mass="36078">MTQDLAGSNRLARAGSPRRENNHRRTNMKNTADTLSTPQIEVWTPAEAREYRKRPHAGQRKVSPESVRLYRTYIEIGRWYPRIATPFAIMHDGTLGNGNNRAEAIASLPKNHPGVPVLVVRDVSEDELLQMDSGRNRTLAHHLAYTGFRANQASIASIISVAMATSGPPKMPRVDVKPDTADAIRFAHQHSDTLERAAALASSVVKRANKEWGEASIATVRTLGWLLFWTGDHPDAEKFWTDYATGNGVGLGDPRTDMIKHYSRKDNKIPLGATSRGLNLQRLADLSSCWHSYLHGSKFVPWDSKAEHFIHPAADHTKLRRSAA</sequence>
<evidence type="ECO:0000313" key="3">
    <source>
        <dbReference type="Proteomes" id="UP000204054"/>
    </source>
</evidence>
<gene>
    <name evidence="2" type="primary">51</name>
    <name evidence="2" type="ORF">SEA_BAEE_51</name>
</gene>
<evidence type="ECO:0008006" key="4">
    <source>
        <dbReference type="Google" id="ProtNLM"/>
    </source>
</evidence>
<name>A0A0F6YRY2_9CAUD</name>
<dbReference type="EMBL" id="KR080199">
    <property type="protein sequence ID" value="AKF14620.1"/>
    <property type="molecule type" value="Genomic_DNA"/>
</dbReference>
<organism evidence="2 3">
    <name type="scientific">Mycobacterium phage Baee</name>
    <dbReference type="NCBI Taxonomy" id="1647306"/>
    <lineage>
        <taxon>Viruses</taxon>
        <taxon>Duplodnaviria</taxon>
        <taxon>Heunggongvirae</taxon>
        <taxon>Uroviricota</taxon>
        <taxon>Caudoviricetes</taxon>
        <taxon>Bclasvirinae</taxon>
        <taxon>Acadianvirus</taxon>
        <taxon>Acadianvirus baee</taxon>
    </lineage>
</organism>
<proteinExistence type="predicted"/>
<dbReference type="KEGG" id="vg:26586409"/>